<keyword evidence="3" id="KW-1185">Reference proteome</keyword>
<reference evidence="2 3" key="1">
    <citation type="submission" date="2018-06" db="EMBL/GenBank/DDBJ databases">
        <title>Comparative genomics reveals the genomic features of Rhizophagus irregularis, R. cerebriforme, R. diaphanum and Gigaspora rosea, and their symbiotic lifestyle signature.</title>
        <authorList>
            <person name="Morin E."/>
            <person name="San Clemente H."/>
            <person name="Chen E.C.H."/>
            <person name="De La Providencia I."/>
            <person name="Hainaut M."/>
            <person name="Kuo A."/>
            <person name="Kohler A."/>
            <person name="Murat C."/>
            <person name="Tang N."/>
            <person name="Roy S."/>
            <person name="Loubradou J."/>
            <person name="Henrissat B."/>
            <person name="Grigoriev I.V."/>
            <person name="Corradi N."/>
            <person name="Roux C."/>
            <person name="Martin F.M."/>
        </authorList>
    </citation>
    <scope>NUCLEOTIDE SEQUENCE [LARGE SCALE GENOMIC DNA]</scope>
    <source>
        <strain evidence="2 3">DAOM 194757</strain>
    </source>
</reference>
<gene>
    <name evidence="2" type="ORF">C2G38_2188540</name>
</gene>
<comment type="caution">
    <text evidence="2">The sequence shown here is derived from an EMBL/GenBank/DDBJ whole genome shotgun (WGS) entry which is preliminary data.</text>
</comment>
<accession>A0A397V3J6</accession>
<sequence length="129" mass="14041">MKNFIFAFILFALLLTVNAAPFQLSKRAITFEALTNDIIKHVTFLIIGYAGKDGNPIVDPYTQTFNYSIKAGTPFNISASDVPTPELPDPYTIAVGVGERFADSLFLFACSSATVGGSSEKSKIFDIYN</sequence>
<feature type="chain" id="PRO_5017224994" evidence="1">
    <location>
        <begin position="20"/>
        <end position="129"/>
    </location>
</feature>
<protein>
    <submittedName>
        <fullName evidence="2">Uncharacterized protein</fullName>
    </submittedName>
</protein>
<dbReference type="AlphaFoldDB" id="A0A397V3J6"/>
<evidence type="ECO:0000313" key="2">
    <source>
        <dbReference type="EMBL" id="RIB16985.1"/>
    </source>
</evidence>
<name>A0A397V3J6_9GLOM</name>
<feature type="signal peptide" evidence="1">
    <location>
        <begin position="1"/>
        <end position="19"/>
    </location>
</feature>
<proteinExistence type="predicted"/>
<evidence type="ECO:0000313" key="3">
    <source>
        <dbReference type="Proteomes" id="UP000266673"/>
    </source>
</evidence>
<dbReference type="EMBL" id="QKWP01000638">
    <property type="protein sequence ID" value="RIB16985.1"/>
    <property type="molecule type" value="Genomic_DNA"/>
</dbReference>
<keyword evidence="1" id="KW-0732">Signal</keyword>
<dbReference type="Proteomes" id="UP000266673">
    <property type="component" value="Unassembled WGS sequence"/>
</dbReference>
<organism evidence="2 3">
    <name type="scientific">Gigaspora rosea</name>
    <dbReference type="NCBI Taxonomy" id="44941"/>
    <lineage>
        <taxon>Eukaryota</taxon>
        <taxon>Fungi</taxon>
        <taxon>Fungi incertae sedis</taxon>
        <taxon>Mucoromycota</taxon>
        <taxon>Glomeromycotina</taxon>
        <taxon>Glomeromycetes</taxon>
        <taxon>Diversisporales</taxon>
        <taxon>Gigasporaceae</taxon>
        <taxon>Gigaspora</taxon>
    </lineage>
</organism>
<evidence type="ECO:0000256" key="1">
    <source>
        <dbReference type="SAM" id="SignalP"/>
    </source>
</evidence>